<evidence type="ECO:0000256" key="1">
    <source>
        <dbReference type="SAM" id="Phobius"/>
    </source>
</evidence>
<accession>A0A672KU54</accession>
<evidence type="ECO:0000313" key="2">
    <source>
        <dbReference type="Ensembl" id="ENSSGRP00000014185.1"/>
    </source>
</evidence>
<proteinExistence type="predicted"/>
<keyword evidence="1" id="KW-0472">Membrane</keyword>
<dbReference type="Pfam" id="PF16101">
    <property type="entry name" value="PRIMA1"/>
    <property type="match status" value="1"/>
</dbReference>
<evidence type="ECO:0000313" key="3">
    <source>
        <dbReference type="Proteomes" id="UP000472262"/>
    </source>
</evidence>
<feature type="transmembrane region" description="Helical" evidence="1">
    <location>
        <begin position="67"/>
        <end position="92"/>
    </location>
</feature>
<keyword evidence="3" id="KW-1185">Reference proteome</keyword>
<keyword evidence="1" id="KW-0812">Transmembrane</keyword>
<protein>
    <submittedName>
        <fullName evidence="2">Uncharacterized protein</fullName>
    </submittedName>
</protein>
<organism evidence="2 3">
    <name type="scientific">Sinocyclocheilus grahami</name>
    <name type="common">Dianchi golden-line fish</name>
    <name type="synonym">Barbus grahami</name>
    <dbReference type="NCBI Taxonomy" id="75366"/>
    <lineage>
        <taxon>Eukaryota</taxon>
        <taxon>Metazoa</taxon>
        <taxon>Chordata</taxon>
        <taxon>Craniata</taxon>
        <taxon>Vertebrata</taxon>
        <taxon>Euteleostomi</taxon>
        <taxon>Actinopterygii</taxon>
        <taxon>Neopterygii</taxon>
        <taxon>Teleostei</taxon>
        <taxon>Ostariophysi</taxon>
        <taxon>Cypriniformes</taxon>
        <taxon>Cyprinidae</taxon>
        <taxon>Cyprininae</taxon>
        <taxon>Sinocyclocheilus</taxon>
    </lineage>
</organism>
<sequence>FKAFMKLCRKTVHYSKLLTQCALATSGGWFKKACDQTKCLMTMCGCVITLSAPEASAPLPRPWWTEIIVLGMIGSALAVFLLLTVIICYKAIRRYVTLSQTKEFHLNSKEQSGKIVD</sequence>
<reference evidence="2" key="1">
    <citation type="submission" date="2025-08" db="UniProtKB">
        <authorList>
            <consortium name="Ensembl"/>
        </authorList>
    </citation>
    <scope>IDENTIFICATION</scope>
</reference>
<reference evidence="2" key="2">
    <citation type="submission" date="2025-09" db="UniProtKB">
        <authorList>
            <consortium name="Ensembl"/>
        </authorList>
    </citation>
    <scope>IDENTIFICATION</scope>
</reference>
<dbReference type="InterPro" id="IPR029659">
    <property type="entry name" value="PRIMA1"/>
</dbReference>
<dbReference type="Proteomes" id="UP000472262">
    <property type="component" value="Unassembled WGS sequence"/>
</dbReference>
<name>A0A672KU54_SINGR</name>
<dbReference type="Ensembl" id="ENSSGRT00000015327.1">
    <property type="protein sequence ID" value="ENSSGRP00000014185.1"/>
    <property type="gene ID" value="ENSSGRG00000008890.1"/>
</dbReference>
<keyword evidence="1" id="KW-1133">Transmembrane helix</keyword>
<dbReference type="AlphaFoldDB" id="A0A672KU54"/>
<dbReference type="InParanoid" id="A0A672KU54"/>